<accession>A0A8J4B990</accession>
<dbReference type="Proteomes" id="UP000747399">
    <property type="component" value="Unassembled WGS sequence"/>
</dbReference>
<dbReference type="Gene3D" id="3.90.1410.10">
    <property type="entry name" value="set domain protein methyltransferase, domain 1"/>
    <property type="match status" value="1"/>
</dbReference>
<dbReference type="GO" id="GO:0016279">
    <property type="term" value="F:protein-lysine N-methyltransferase activity"/>
    <property type="evidence" value="ECO:0007669"/>
    <property type="project" value="TreeGrafter"/>
</dbReference>
<dbReference type="CDD" id="cd10527">
    <property type="entry name" value="SET_LSMT"/>
    <property type="match status" value="1"/>
</dbReference>
<protein>
    <recommendedName>
        <fullName evidence="3">SET domain-containing protein</fullName>
    </recommendedName>
</protein>
<dbReference type="SUPFAM" id="SSF82199">
    <property type="entry name" value="SET domain"/>
    <property type="match status" value="1"/>
</dbReference>
<name>A0A8J4B990_9CHLO</name>
<evidence type="ECO:0000313" key="2">
    <source>
        <dbReference type="Proteomes" id="UP000747399"/>
    </source>
</evidence>
<reference evidence="1" key="1">
    <citation type="journal article" date="2021" name="Proc. Natl. Acad. Sci. U.S.A.">
        <title>Three genomes in the algal genus Volvox reveal the fate of a haploid sex-determining region after a transition to homothallism.</title>
        <authorList>
            <person name="Yamamoto K."/>
            <person name="Hamaji T."/>
            <person name="Kawai-Toyooka H."/>
            <person name="Matsuzaki R."/>
            <person name="Takahashi F."/>
            <person name="Nishimura Y."/>
            <person name="Kawachi M."/>
            <person name="Noguchi H."/>
            <person name="Minakuchi Y."/>
            <person name="Umen J.G."/>
            <person name="Toyoda A."/>
            <person name="Nozaki H."/>
        </authorList>
    </citation>
    <scope>NUCLEOTIDE SEQUENCE</scope>
    <source>
        <strain evidence="1">NIES-3780</strain>
    </source>
</reference>
<dbReference type="EMBL" id="BNCO01000016">
    <property type="protein sequence ID" value="GIL54003.1"/>
    <property type="molecule type" value="Genomic_DNA"/>
</dbReference>
<sequence>MTPAWRCDTAQYVPTKPQNSTKVRWNTIKNNMPVRTFHTVRCSVVSENVVRAAQTFQELAVQAKVQTNLRVCRSTHASMGLVTSDQVAKGDVLMRVPTTAAIVLDYSSGLRLPAFARWPRLRGSAAGSSDPLPWDILQALALVDGLAGDGGEFWQRYCDELLPAPEQLTLPMCWEAPRLAELQHSDIAQAAAAQQARLTALFPELMEPLAPDVPGWLQWAFACVRSRAFRVGTDAFAFIPFLDFANHAAAPANGQPTPTTNSTTGSLIANADFRMSATTSKVEEGRGGDDESFFELVALREIAPGEEATICYSGPEGYTNQRYMAQYGFVPRGGNPADRIRLDLDAEHQAAPLELARLQDLMGDGLFLAALRGTDPYLFAALKSLPLKDEDPRVMDAASIHHRTATRGDSSERTAISLLRQVEAQISEGTTLLEDDELMLAGSAGEQLFVENPRLAAAVAYRIERKRLLTTTATLLRAYAH</sequence>
<dbReference type="AlphaFoldDB" id="A0A8J4B990"/>
<dbReference type="PANTHER" id="PTHR13271">
    <property type="entry name" value="UNCHARACTERIZED PUTATIVE METHYLTRANSFERASE"/>
    <property type="match status" value="1"/>
</dbReference>
<comment type="caution">
    <text evidence="1">The sequence shown here is derived from an EMBL/GenBank/DDBJ whole genome shotgun (WGS) entry which is preliminary data.</text>
</comment>
<proteinExistence type="predicted"/>
<evidence type="ECO:0000313" key="1">
    <source>
        <dbReference type="EMBL" id="GIL54003.1"/>
    </source>
</evidence>
<dbReference type="InterPro" id="IPR046341">
    <property type="entry name" value="SET_dom_sf"/>
</dbReference>
<gene>
    <name evidence="1" type="ORF">Vafri_9560</name>
</gene>
<dbReference type="PANTHER" id="PTHR13271:SF154">
    <property type="entry name" value="GRIP DOMAIN-CONTAINING PROTEIN"/>
    <property type="match status" value="1"/>
</dbReference>
<keyword evidence="2" id="KW-1185">Reference proteome</keyword>
<evidence type="ECO:0008006" key="3">
    <source>
        <dbReference type="Google" id="ProtNLM"/>
    </source>
</evidence>
<organism evidence="1 2">
    <name type="scientific">Volvox africanus</name>
    <dbReference type="NCBI Taxonomy" id="51714"/>
    <lineage>
        <taxon>Eukaryota</taxon>
        <taxon>Viridiplantae</taxon>
        <taxon>Chlorophyta</taxon>
        <taxon>core chlorophytes</taxon>
        <taxon>Chlorophyceae</taxon>
        <taxon>CS clade</taxon>
        <taxon>Chlamydomonadales</taxon>
        <taxon>Volvocaceae</taxon>
        <taxon>Volvox</taxon>
    </lineage>
</organism>
<dbReference type="InterPro" id="IPR050600">
    <property type="entry name" value="SETD3_SETD6_MTase"/>
</dbReference>